<evidence type="ECO:0000313" key="2">
    <source>
        <dbReference type="EMBL" id="MEI4550306.1"/>
    </source>
</evidence>
<evidence type="ECO:0000256" key="1">
    <source>
        <dbReference type="SAM" id="Phobius"/>
    </source>
</evidence>
<dbReference type="Proteomes" id="UP001382455">
    <property type="component" value="Unassembled WGS sequence"/>
</dbReference>
<name>A0ABU8ETL3_9GAMM</name>
<keyword evidence="1" id="KW-0472">Membrane</keyword>
<dbReference type="NCBIfam" id="TIGR02532">
    <property type="entry name" value="IV_pilin_GFxxxE"/>
    <property type="match status" value="1"/>
</dbReference>
<dbReference type="PROSITE" id="PS00409">
    <property type="entry name" value="PROKAR_NTER_METHYL"/>
    <property type="match status" value="1"/>
</dbReference>
<sequence length="135" mass="14941">MSKIQKYTNQAGFSLVEVMVALIVSSFALLGMAAGQLQSLKYASNSFDYTLSLLQANNAVEQTWANLCDLQKGNVAFADVTPDAQFNKYTIDFENNFNSDFFRVGVSWSDKRINDNNLANRVEIEASFPDISGSC</sequence>
<keyword evidence="1" id="KW-1133">Transmembrane helix</keyword>
<feature type="transmembrane region" description="Helical" evidence="1">
    <location>
        <begin position="12"/>
        <end position="34"/>
    </location>
</feature>
<dbReference type="EMBL" id="JBAWKS010000001">
    <property type="protein sequence ID" value="MEI4550306.1"/>
    <property type="molecule type" value="Genomic_DNA"/>
</dbReference>
<accession>A0ABU8ETL3</accession>
<keyword evidence="3" id="KW-1185">Reference proteome</keyword>
<keyword evidence="1" id="KW-0812">Transmembrane</keyword>
<proteinExistence type="predicted"/>
<protein>
    <submittedName>
        <fullName evidence="2">Prepilin-type N-terminal cleavage/methylation domain-containing protein</fullName>
    </submittedName>
</protein>
<dbReference type="InterPro" id="IPR012902">
    <property type="entry name" value="N_methyl_site"/>
</dbReference>
<organism evidence="2 3">
    <name type="scientific">Pseudoalteromonas spongiae</name>
    <dbReference type="NCBI Taxonomy" id="298657"/>
    <lineage>
        <taxon>Bacteria</taxon>
        <taxon>Pseudomonadati</taxon>
        <taxon>Pseudomonadota</taxon>
        <taxon>Gammaproteobacteria</taxon>
        <taxon>Alteromonadales</taxon>
        <taxon>Pseudoalteromonadaceae</taxon>
        <taxon>Pseudoalteromonas</taxon>
    </lineage>
</organism>
<comment type="caution">
    <text evidence="2">The sequence shown here is derived from an EMBL/GenBank/DDBJ whole genome shotgun (WGS) entry which is preliminary data.</text>
</comment>
<gene>
    <name evidence="2" type="ORF">WAE96_11570</name>
</gene>
<dbReference type="RefSeq" id="WP_336435543.1">
    <property type="nucleotide sequence ID" value="NZ_JBAWKS010000001.1"/>
</dbReference>
<reference evidence="2 3" key="1">
    <citation type="submission" date="2023-12" db="EMBL/GenBank/DDBJ databases">
        <title>Friends and Foes: Symbiotic and Algicidal bacterial influence on Karenia brevis blooms.</title>
        <authorList>
            <person name="Fei C."/>
            <person name="Mohamed A.R."/>
            <person name="Booker A."/>
            <person name="Arshad M."/>
            <person name="Klass S."/>
            <person name="Ahn S."/>
            <person name="Gilbert P.M."/>
            <person name="Heil C.A."/>
            <person name="Martinez J.M."/>
            <person name="Amin S.A."/>
        </authorList>
    </citation>
    <scope>NUCLEOTIDE SEQUENCE [LARGE SCALE GENOMIC DNA]</scope>
    <source>
        <strain evidence="2 3">CE15</strain>
    </source>
</reference>
<dbReference type="Pfam" id="PF07963">
    <property type="entry name" value="N_methyl"/>
    <property type="match status" value="1"/>
</dbReference>
<evidence type="ECO:0000313" key="3">
    <source>
        <dbReference type="Proteomes" id="UP001382455"/>
    </source>
</evidence>